<organism evidence="2 3">
    <name type="scientific">Penicillium chrysogenum</name>
    <name type="common">Penicillium notatum</name>
    <dbReference type="NCBI Taxonomy" id="5076"/>
    <lineage>
        <taxon>Eukaryota</taxon>
        <taxon>Fungi</taxon>
        <taxon>Dikarya</taxon>
        <taxon>Ascomycota</taxon>
        <taxon>Pezizomycotina</taxon>
        <taxon>Eurotiomycetes</taxon>
        <taxon>Eurotiomycetidae</taxon>
        <taxon>Eurotiales</taxon>
        <taxon>Aspergillaceae</taxon>
        <taxon>Penicillium</taxon>
        <taxon>Penicillium chrysogenum species complex</taxon>
    </lineage>
</organism>
<accession>A0ABQ8WEP2</accession>
<dbReference type="Proteomes" id="UP001220256">
    <property type="component" value="Unassembled WGS sequence"/>
</dbReference>
<name>A0ABQ8WEP2_PENCH</name>
<feature type="compositionally biased region" description="Pro residues" evidence="1">
    <location>
        <begin position="19"/>
        <end position="34"/>
    </location>
</feature>
<feature type="region of interest" description="Disordered" evidence="1">
    <location>
        <begin position="1"/>
        <end position="57"/>
    </location>
</feature>
<evidence type="ECO:0000313" key="3">
    <source>
        <dbReference type="Proteomes" id="UP001220256"/>
    </source>
</evidence>
<evidence type="ECO:0000256" key="1">
    <source>
        <dbReference type="SAM" id="MobiDB-lite"/>
    </source>
</evidence>
<dbReference type="EMBL" id="JAPVEB010000004">
    <property type="protein sequence ID" value="KAJ5265024.1"/>
    <property type="molecule type" value="Genomic_DNA"/>
</dbReference>
<feature type="compositionally biased region" description="Polar residues" evidence="1">
    <location>
        <begin position="1"/>
        <end position="15"/>
    </location>
</feature>
<evidence type="ECO:0000313" key="2">
    <source>
        <dbReference type="EMBL" id="KAJ5265024.1"/>
    </source>
</evidence>
<gene>
    <name evidence="2" type="ORF">N7505_007817</name>
</gene>
<protein>
    <submittedName>
        <fullName evidence="2">Uncharacterized protein</fullName>
    </submittedName>
</protein>
<reference evidence="2 3" key="1">
    <citation type="journal article" date="2023" name="IMA Fungus">
        <title>Comparative genomic study of the Penicillium genus elucidates a diverse pangenome and 15 lateral gene transfer events.</title>
        <authorList>
            <person name="Petersen C."/>
            <person name="Sorensen T."/>
            <person name="Nielsen M.R."/>
            <person name="Sondergaard T.E."/>
            <person name="Sorensen J.L."/>
            <person name="Fitzpatrick D.A."/>
            <person name="Frisvad J.C."/>
            <person name="Nielsen K.L."/>
        </authorList>
    </citation>
    <scope>NUCLEOTIDE SEQUENCE [LARGE SCALE GENOMIC DNA]</scope>
    <source>
        <strain evidence="2 3">IBT 3361</strain>
    </source>
</reference>
<comment type="caution">
    <text evidence="2">The sequence shown here is derived from an EMBL/GenBank/DDBJ whole genome shotgun (WGS) entry which is preliminary data.</text>
</comment>
<proteinExistence type="predicted"/>
<keyword evidence="3" id="KW-1185">Reference proteome</keyword>
<sequence>MTLNSTTTFLPSIRSTKFPPCPGPPPKGPLPLPPKNKEQNRTSASKVPGLCTPPAQTPLSIGLTMRTESYVGFWKHMAKSAYAAPVTSDSIDLRQTYAGAEDS</sequence>